<evidence type="ECO:0000313" key="4">
    <source>
        <dbReference type="Proteomes" id="UP000515733"/>
    </source>
</evidence>
<organism evidence="3 4">
    <name type="scientific">Denitratisoma oestradiolicum</name>
    <dbReference type="NCBI Taxonomy" id="311182"/>
    <lineage>
        <taxon>Bacteria</taxon>
        <taxon>Pseudomonadati</taxon>
        <taxon>Pseudomonadota</taxon>
        <taxon>Betaproteobacteria</taxon>
        <taxon>Nitrosomonadales</taxon>
        <taxon>Sterolibacteriaceae</taxon>
        <taxon>Denitratisoma</taxon>
    </lineage>
</organism>
<feature type="compositionally biased region" description="Basic and acidic residues" evidence="1">
    <location>
        <begin position="108"/>
        <end position="125"/>
    </location>
</feature>
<name>A0A6S6YME9_9PROT</name>
<reference evidence="3 4" key="1">
    <citation type="submission" date="2020-03" db="EMBL/GenBank/DDBJ databases">
        <authorList>
            <consortium name="Genoscope - CEA"/>
            <person name="William W."/>
        </authorList>
    </citation>
    <scope>NUCLEOTIDE SEQUENCE [LARGE SCALE GENOMIC DNA]</scope>
    <source>
        <strain evidence="4">DSM 16959</strain>
    </source>
</reference>
<dbReference type="Pfam" id="PF03413">
    <property type="entry name" value="PepSY"/>
    <property type="match status" value="1"/>
</dbReference>
<protein>
    <recommendedName>
        <fullName evidence="2">PepSY domain-containing protein</fullName>
    </recommendedName>
</protein>
<dbReference type="KEGG" id="doe:DENOEST_1751"/>
<gene>
    <name evidence="3" type="ORF">DENOEST_1751</name>
</gene>
<dbReference type="InterPro" id="IPR025711">
    <property type="entry name" value="PepSY"/>
</dbReference>
<dbReference type="EMBL" id="LR778301">
    <property type="protein sequence ID" value="CAB1368916.1"/>
    <property type="molecule type" value="Genomic_DNA"/>
</dbReference>
<evidence type="ECO:0000313" key="3">
    <source>
        <dbReference type="EMBL" id="CAB1368916.1"/>
    </source>
</evidence>
<keyword evidence="4" id="KW-1185">Reference proteome</keyword>
<dbReference type="Proteomes" id="UP000515733">
    <property type="component" value="Chromosome"/>
</dbReference>
<evidence type="ECO:0000256" key="1">
    <source>
        <dbReference type="SAM" id="MobiDB-lite"/>
    </source>
</evidence>
<feature type="domain" description="PepSY" evidence="2">
    <location>
        <begin position="56"/>
        <end position="108"/>
    </location>
</feature>
<accession>A0A6S6YME9</accession>
<dbReference type="Gene3D" id="3.10.450.40">
    <property type="match status" value="1"/>
</dbReference>
<evidence type="ECO:0000259" key="2">
    <source>
        <dbReference type="Pfam" id="PF03413"/>
    </source>
</evidence>
<sequence>MSSRITTQWRPTLTSVIMLMMLAMLGMEVSYAADNADHDRARQAVEAGDVLPLRTILDRLDHEYPGQVMEVELDREKGEWVYEVKLLRKGGVLMKLKILARDGTILGSKEKPGKSHKPNDQGEPR</sequence>
<proteinExistence type="predicted"/>
<feature type="region of interest" description="Disordered" evidence="1">
    <location>
        <begin position="106"/>
        <end position="125"/>
    </location>
</feature>
<dbReference type="AlphaFoldDB" id="A0A6S6YME9"/>